<evidence type="ECO:0000256" key="7">
    <source>
        <dbReference type="ARBA" id="ARBA00022827"/>
    </source>
</evidence>
<feature type="disulfide bond" description="Redox-active" evidence="15">
    <location>
        <begin position="49"/>
        <end position="54"/>
    </location>
</feature>
<dbReference type="EC" id="1.8.1.4" evidence="3 16"/>
<evidence type="ECO:0000256" key="11">
    <source>
        <dbReference type="ARBA" id="ARBA00023284"/>
    </source>
</evidence>
<sequence>MAHDYDVAVIGAGPGGYVAAIRAAQLGLSTVCIDEYKNSEGKASLGGTCLNVGCIPSKALLQSSENFAAITHRFPTQGITVSHASIDIQQMQNNKQQIVDRLTQGIGLLFHKNKVTQVHGHAQILPRKGDKWVIDVDGKETITATSVIIASGSSPRPLPELPFDNERILDNQGALGIRDVPKRLGVIGAGVIGLELGSVWSRLGAEVTILEAMPALLPVADRAVSKQAKSAFASQGIDIQIAVKINHIALTEQQVEVSWSNAEKEQVQQFDKLLVAIGRLPHTDNLWHPDVQIKKDERGFIQVDDQCRTSAPGIWAVGDVVRGPMLAHKASEEGAAVAERIAGKYAHLNFSTIPNVIYTSPEIAWVGKTEEQLKTEGVGYKKGQFPFSANGRAQGLGETVGMVKMLADASTDRILGVHIVGPFASELIAEAVVAMEFQASSEDIARIIHAHPSLSEVMHEAALACDKRAIHN</sequence>
<evidence type="ECO:0000313" key="19">
    <source>
        <dbReference type="EMBL" id="MBA5202600.1"/>
    </source>
</evidence>
<reference evidence="21 22" key="1">
    <citation type="submission" date="2020-07" db="EMBL/GenBank/DDBJ databases">
        <title>Characterization of Pectobacterium aroidearum strains causing soft rot on Amorphophallus konjac.</title>
        <authorList>
            <person name="Xie H."/>
        </authorList>
    </citation>
    <scope>NUCLEOTIDE SEQUENCE [LARGE SCALE GENOMIC DNA]</scope>
    <source>
        <strain evidence="20 21">MY10</strain>
        <strain evidence="19 22">MY7</strain>
    </source>
</reference>
<dbReference type="SUPFAM" id="SSF51905">
    <property type="entry name" value="FAD/NAD(P)-binding domain"/>
    <property type="match status" value="1"/>
</dbReference>
<keyword evidence="21" id="KW-1185">Reference proteome</keyword>
<evidence type="ECO:0000256" key="5">
    <source>
        <dbReference type="ARBA" id="ARBA00022490"/>
    </source>
</evidence>
<evidence type="ECO:0000313" key="22">
    <source>
        <dbReference type="Proteomes" id="UP000557749"/>
    </source>
</evidence>
<evidence type="ECO:0000256" key="16">
    <source>
        <dbReference type="RuleBase" id="RU003692"/>
    </source>
</evidence>
<evidence type="ECO:0000256" key="3">
    <source>
        <dbReference type="ARBA" id="ARBA00012608"/>
    </source>
</evidence>
<evidence type="ECO:0000313" key="21">
    <source>
        <dbReference type="Proteomes" id="UP000530038"/>
    </source>
</evidence>
<comment type="miscellaneous">
    <text evidence="16">The active site is a redox-active disulfide bond.</text>
</comment>
<keyword evidence="14" id="KW-0547">Nucleotide-binding</keyword>
<dbReference type="InterPro" id="IPR050151">
    <property type="entry name" value="Class-I_Pyr_Nuc-Dis_Oxidored"/>
</dbReference>
<keyword evidence="6 16" id="KW-0285">Flavoprotein</keyword>
<dbReference type="InterPro" id="IPR036188">
    <property type="entry name" value="FAD/NAD-bd_sf"/>
</dbReference>
<dbReference type="GO" id="GO:0006979">
    <property type="term" value="P:response to oxidative stress"/>
    <property type="evidence" value="ECO:0007669"/>
    <property type="project" value="UniProtKB-ARBA"/>
</dbReference>
<evidence type="ECO:0000259" key="17">
    <source>
        <dbReference type="Pfam" id="PF02852"/>
    </source>
</evidence>
<dbReference type="InterPro" id="IPR023753">
    <property type="entry name" value="FAD/NAD-binding_dom"/>
</dbReference>
<evidence type="ECO:0000256" key="13">
    <source>
        <dbReference type="PIRSR" id="PIRSR000350-2"/>
    </source>
</evidence>
<keyword evidence="5" id="KW-0963">Cytoplasm</keyword>
<evidence type="ECO:0000256" key="6">
    <source>
        <dbReference type="ARBA" id="ARBA00022630"/>
    </source>
</evidence>
<feature type="binding site" evidence="14">
    <location>
        <begin position="325"/>
        <end position="328"/>
    </location>
    <ligand>
        <name>FAD</name>
        <dbReference type="ChEBI" id="CHEBI:57692"/>
    </ligand>
</feature>
<dbReference type="InterPro" id="IPR006258">
    <property type="entry name" value="Lipoamide_DH"/>
</dbReference>
<dbReference type="Pfam" id="PF07992">
    <property type="entry name" value="Pyr_redox_2"/>
    <property type="match status" value="1"/>
</dbReference>
<feature type="binding site" evidence="14">
    <location>
        <position position="319"/>
    </location>
    <ligand>
        <name>FAD</name>
        <dbReference type="ChEBI" id="CHEBI:57692"/>
    </ligand>
</feature>
<keyword evidence="11 16" id="KW-0676">Redox-active center</keyword>
<dbReference type="InterPro" id="IPR012999">
    <property type="entry name" value="Pyr_OxRdtase_I_AS"/>
</dbReference>
<dbReference type="InterPro" id="IPR004099">
    <property type="entry name" value="Pyr_nucl-diS_OxRdtase_dimer"/>
</dbReference>
<evidence type="ECO:0000256" key="14">
    <source>
        <dbReference type="PIRSR" id="PIRSR000350-3"/>
    </source>
</evidence>
<feature type="binding site" evidence="14">
    <location>
        <position position="58"/>
    </location>
    <ligand>
        <name>FAD</name>
        <dbReference type="ChEBI" id="CHEBI:57692"/>
    </ligand>
</feature>
<comment type="cofactor">
    <cofactor evidence="14 16">
        <name>FAD</name>
        <dbReference type="ChEBI" id="CHEBI:57692"/>
    </cofactor>
    <text evidence="14 16">Binds 1 FAD per subunit.</text>
</comment>
<comment type="similarity">
    <text evidence="2 16">Belongs to the class-I pyridine nucleotide-disulfide oxidoreductase family.</text>
</comment>
<evidence type="ECO:0000256" key="15">
    <source>
        <dbReference type="PIRSR" id="PIRSR000350-4"/>
    </source>
</evidence>
<dbReference type="InterPro" id="IPR016156">
    <property type="entry name" value="FAD/NAD-linked_Rdtase_dimer_sf"/>
</dbReference>
<dbReference type="GeneID" id="67794772"/>
<dbReference type="RefSeq" id="WP_181829536.1">
    <property type="nucleotide sequence ID" value="NZ_CP065044.1"/>
</dbReference>
<organism evidence="19 22">
    <name type="scientific">Pectobacterium aroidearum</name>
    <dbReference type="NCBI Taxonomy" id="1201031"/>
    <lineage>
        <taxon>Bacteria</taxon>
        <taxon>Pseudomonadati</taxon>
        <taxon>Pseudomonadota</taxon>
        <taxon>Gammaproteobacteria</taxon>
        <taxon>Enterobacterales</taxon>
        <taxon>Pectobacteriaceae</taxon>
        <taxon>Pectobacterium</taxon>
    </lineage>
</organism>
<dbReference type="Pfam" id="PF02852">
    <property type="entry name" value="Pyr_redox_dim"/>
    <property type="match status" value="1"/>
</dbReference>
<dbReference type="GO" id="GO:0050660">
    <property type="term" value="F:flavin adenine dinucleotide binding"/>
    <property type="evidence" value="ECO:0007669"/>
    <property type="project" value="InterPro"/>
</dbReference>
<keyword evidence="7 14" id="KW-0274">FAD</keyword>
<dbReference type="PROSITE" id="PS00076">
    <property type="entry name" value="PYRIDINE_REDOX_1"/>
    <property type="match status" value="1"/>
</dbReference>
<dbReference type="AlphaFoldDB" id="A0AAW3SPT3"/>
<keyword evidence="8 16" id="KW-0560">Oxidoreductase</keyword>
<dbReference type="Gene3D" id="3.30.390.30">
    <property type="match status" value="1"/>
</dbReference>
<comment type="subcellular location">
    <subcellularLocation>
        <location evidence="1">Cytoplasm</location>
    </subcellularLocation>
</comment>
<name>A0AAW3SPT3_9GAMM</name>
<dbReference type="InterPro" id="IPR001100">
    <property type="entry name" value="Pyr_nuc-diS_OxRdtase"/>
</dbReference>
<accession>A0AAW3SPT3</accession>
<dbReference type="EMBL" id="JACERJ010000001">
    <property type="protein sequence ID" value="MBA5202600.1"/>
    <property type="molecule type" value="Genomic_DNA"/>
</dbReference>
<feature type="binding site" evidence="14">
    <location>
        <position position="278"/>
    </location>
    <ligand>
        <name>NAD(+)</name>
        <dbReference type="ChEBI" id="CHEBI:57540"/>
    </ligand>
</feature>
<dbReference type="SUPFAM" id="SSF55424">
    <property type="entry name" value="FAD/NAD-linked reductases, dimerisation (C-terminal) domain"/>
    <property type="match status" value="1"/>
</dbReference>
<evidence type="ECO:0000313" key="20">
    <source>
        <dbReference type="EMBL" id="MBA5232681.1"/>
    </source>
</evidence>
<dbReference type="Proteomes" id="UP000557749">
    <property type="component" value="Unassembled WGS sequence"/>
</dbReference>
<gene>
    <name evidence="19" type="primary">lpdA</name>
    <name evidence="20" type="ORF">H2Y56_11215</name>
    <name evidence="19" type="ORF">H2Y57_02645</name>
</gene>
<dbReference type="FunFam" id="3.30.390.30:FF:000001">
    <property type="entry name" value="Dihydrolipoyl dehydrogenase"/>
    <property type="match status" value="1"/>
</dbReference>
<feature type="binding site" evidence="14">
    <location>
        <position position="211"/>
    </location>
    <ligand>
        <name>NAD(+)</name>
        <dbReference type="ChEBI" id="CHEBI:57540"/>
    </ligand>
</feature>
<comment type="catalytic activity">
    <reaction evidence="12 16">
        <text>N(6)-[(R)-dihydrolipoyl]-L-lysyl-[protein] + NAD(+) = N(6)-[(R)-lipoyl]-L-lysyl-[protein] + NADH + H(+)</text>
        <dbReference type="Rhea" id="RHEA:15045"/>
        <dbReference type="Rhea" id="RHEA-COMP:10474"/>
        <dbReference type="Rhea" id="RHEA-COMP:10475"/>
        <dbReference type="ChEBI" id="CHEBI:15378"/>
        <dbReference type="ChEBI" id="CHEBI:57540"/>
        <dbReference type="ChEBI" id="CHEBI:57945"/>
        <dbReference type="ChEBI" id="CHEBI:83099"/>
        <dbReference type="ChEBI" id="CHEBI:83100"/>
        <dbReference type="EC" id="1.8.1.4"/>
    </reaction>
</comment>
<keyword evidence="10" id="KW-1015">Disulfide bond</keyword>
<evidence type="ECO:0000256" key="1">
    <source>
        <dbReference type="ARBA" id="ARBA00004496"/>
    </source>
</evidence>
<dbReference type="EMBL" id="JACERK010000004">
    <property type="protein sequence ID" value="MBA5232681.1"/>
    <property type="molecule type" value="Genomic_DNA"/>
</dbReference>
<dbReference type="NCBIfam" id="TIGR01350">
    <property type="entry name" value="lipoamide_DH"/>
    <property type="match status" value="1"/>
</dbReference>
<proteinExistence type="inferred from homology"/>
<feature type="domain" description="Pyridine nucleotide-disulphide oxidoreductase dimerisation" evidence="17">
    <location>
        <begin position="353"/>
        <end position="462"/>
    </location>
</feature>
<dbReference type="GO" id="GO:0004148">
    <property type="term" value="F:dihydrolipoyl dehydrogenase (NADH) activity"/>
    <property type="evidence" value="ECO:0007669"/>
    <property type="project" value="UniProtKB-EC"/>
</dbReference>
<dbReference type="PRINTS" id="PR00368">
    <property type="entry name" value="FADPNR"/>
</dbReference>
<feature type="active site" description="Proton acceptor" evidence="13">
    <location>
        <position position="451"/>
    </location>
</feature>
<evidence type="ECO:0000256" key="4">
    <source>
        <dbReference type="ARBA" id="ARBA00016961"/>
    </source>
</evidence>
<dbReference type="GO" id="GO:0006103">
    <property type="term" value="P:2-oxoglutarate metabolic process"/>
    <property type="evidence" value="ECO:0007669"/>
    <property type="project" value="TreeGrafter"/>
</dbReference>
<protein>
    <recommendedName>
        <fullName evidence="4 16">Dihydrolipoyl dehydrogenase</fullName>
        <ecNumber evidence="3 16">1.8.1.4</ecNumber>
    </recommendedName>
</protein>
<evidence type="ECO:0000256" key="12">
    <source>
        <dbReference type="ARBA" id="ARBA00049187"/>
    </source>
</evidence>
<comment type="caution">
    <text evidence="19">The sequence shown here is derived from an EMBL/GenBank/DDBJ whole genome shotgun (WGS) entry which is preliminary data.</text>
</comment>
<evidence type="ECO:0000256" key="9">
    <source>
        <dbReference type="ARBA" id="ARBA00023027"/>
    </source>
</evidence>
<feature type="domain" description="FAD/NAD(P)-binding" evidence="18">
    <location>
        <begin position="5"/>
        <end position="334"/>
    </location>
</feature>
<evidence type="ECO:0000256" key="8">
    <source>
        <dbReference type="ARBA" id="ARBA00023002"/>
    </source>
</evidence>
<dbReference type="Proteomes" id="UP000530038">
    <property type="component" value="Unassembled WGS sequence"/>
</dbReference>
<dbReference type="Gene3D" id="3.50.50.60">
    <property type="entry name" value="FAD/NAD(P)-binding domain"/>
    <property type="match status" value="2"/>
</dbReference>
<dbReference type="PANTHER" id="PTHR22912">
    <property type="entry name" value="DISULFIDE OXIDOREDUCTASE"/>
    <property type="match status" value="1"/>
</dbReference>
<dbReference type="PANTHER" id="PTHR22912:SF224">
    <property type="entry name" value="DIHYDROLIPOYL DEHYDROGENASE"/>
    <property type="match status" value="1"/>
</dbReference>
<dbReference type="GO" id="GO:0005737">
    <property type="term" value="C:cytoplasm"/>
    <property type="evidence" value="ECO:0007669"/>
    <property type="project" value="UniProtKB-SubCell"/>
</dbReference>
<dbReference type="PRINTS" id="PR00411">
    <property type="entry name" value="PNDRDTASEI"/>
</dbReference>
<keyword evidence="9 14" id="KW-0520">NAD</keyword>
<feature type="binding site" evidence="14">
    <location>
        <begin position="188"/>
        <end position="195"/>
    </location>
    <ligand>
        <name>NAD(+)</name>
        <dbReference type="ChEBI" id="CHEBI:57540"/>
    </ligand>
</feature>
<evidence type="ECO:0000259" key="18">
    <source>
        <dbReference type="Pfam" id="PF07992"/>
    </source>
</evidence>
<evidence type="ECO:0000256" key="10">
    <source>
        <dbReference type="ARBA" id="ARBA00023157"/>
    </source>
</evidence>
<dbReference type="PIRSF" id="PIRSF000350">
    <property type="entry name" value="Mercury_reductase_MerA"/>
    <property type="match status" value="1"/>
</dbReference>
<evidence type="ECO:0000256" key="2">
    <source>
        <dbReference type="ARBA" id="ARBA00007532"/>
    </source>
</evidence>